<dbReference type="EMBL" id="EQ973925">
    <property type="protein sequence ID" value="EEF38483.1"/>
    <property type="molecule type" value="Genomic_DNA"/>
</dbReference>
<sequence>MASLYSAFSSSNPLSAPTVSQEHFNAFHNIDRLLYTRLLFSLDRDPAQSMQVMALFLWLERSGHVNDFVSKMLLLPDTLINSIADEAVICLNCIESDQFHFYPDNSSTHDNIPLIHCVSKTGISLQFFHENRLTILRAVSKIVAEVCLRAFEDIVKQAEKFKSAAIVAHEGRNRQETTKPVYFYGPMINPAVLPVLYDYQPGSSQFMSGGHQFGGSQFMSGGHQFGSSQFMSGGGYSGNLLHGSDPYDLSVQRQVLNNQTGDMFSHLQICPTEEEKDNINMAVDDRTIFLTFSKGYPISESEVKEFFTRKYGDCIETIYMQEVLVGDHQPLYARLIVRSPTLIEVVLEGKSKAKFSINGKHVWARKYIRKNPRFLSPLSPPQSASPSQPTSPAGGSIVIN</sequence>
<protein>
    <recommendedName>
        <fullName evidence="4">RRM domain-containing protein</fullName>
    </recommendedName>
</protein>
<dbReference type="InParanoid" id="B9SD45"/>
<dbReference type="PANTHER" id="PTHR33527">
    <property type="entry name" value="OS07G0274300 PROTEIN"/>
    <property type="match status" value="1"/>
</dbReference>
<reference evidence="3" key="1">
    <citation type="journal article" date="2010" name="Nat. Biotechnol.">
        <title>Draft genome sequence of the oilseed species Ricinus communis.</title>
        <authorList>
            <person name="Chan A.P."/>
            <person name="Crabtree J."/>
            <person name="Zhao Q."/>
            <person name="Lorenzi H."/>
            <person name="Orvis J."/>
            <person name="Puiu D."/>
            <person name="Melake-Berhan A."/>
            <person name="Jones K.M."/>
            <person name="Redman J."/>
            <person name="Chen G."/>
            <person name="Cahoon E.B."/>
            <person name="Gedil M."/>
            <person name="Stanke M."/>
            <person name="Haas B.J."/>
            <person name="Wortman J.R."/>
            <person name="Fraser-Liggett C.M."/>
            <person name="Ravel J."/>
            <person name="Rabinowicz P.D."/>
        </authorList>
    </citation>
    <scope>NUCLEOTIDE SEQUENCE [LARGE SCALE GENOMIC DNA]</scope>
    <source>
        <strain evidence="3">cv. Hale</strain>
    </source>
</reference>
<organism evidence="2 3">
    <name type="scientific">Ricinus communis</name>
    <name type="common">Castor bean</name>
    <dbReference type="NCBI Taxonomy" id="3988"/>
    <lineage>
        <taxon>Eukaryota</taxon>
        <taxon>Viridiplantae</taxon>
        <taxon>Streptophyta</taxon>
        <taxon>Embryophyta</taxon>
        <taxon>Tracheophyta</taxon>
        <taxon>Spermatophyta</taxon>
        <taxon>Magnoliopsida</taxon>
        <taxon>eudicotyledons</taxon>
        <taxon>Gunneridae</taxon>
        <taxon>Pentapetalae</taxon>
        <taxon>rosids</taxon>
        <taxon>fabids</taxon>
        <taxon>Malpighiales</taxon>
        <taxon>Euphorbiaceae</taxon>
        <taxon>Acalyphoideae</taxon>
        <taxon>Acalypheae</taxon>
        <taxon>Ricinus</taxon>
    </lineage>
</organism>
<dbReference type="PANTHER" id="PTHR33527:SF28">
    <property type="entry name" value="GB|AAD43168.1"/>
    <property type="match status" value="1"/>
</dbReference>
<gene>
    <name evidence="2" type="ORF">RCOM_1069440</name>
</gene>
<dbReference type="STRING" id="3988.B9SD45"/>
<accession>B9SD45</accession>
<evidence type="ECO:0008006" key="4">
    <source>
        <dbReference type="Google" id="ProtNLM"/>
    </source>
</evidence>
<dbReference type="OrthoDB" id="1882251at2759"/>
<evidence type="ECO:0000313" key="3">
    <source>
        <dbReference type="Proteomes" id="UP000008311"/>
    </source>
</evidence>
<feature type="region of interest" description="Disordered" evidence="1">
    <location>
        <begin position="378"/>
        <end position="400"/>
    </location>
</feature>
<dbReference type="KEGG" id="rcu:8263380"/>
<keyword evidence="3" id="KW-1185">Reference proteome</keyword>
<evidence type="ECO:0000313" key="2">
    <source>
        <dbReference type="EMBL" id="EEF38483.1"/>
    </source>
</evidence>
<dbReference type="OMA" id="GIHQKRE"/>
<proteinExistence type="predicted"/>
<dbReference type="Proteomes" id="UP000008311">
    <property type="component" value="Unassembled WGS sequence"/>
</dbReference>
<name>B9SD45_RICCO</name>
<dbReference type="AlphaFoldDB" id="B9SD45"/>
<dbReference type="eggNOG" id="ENOG502SPGG">
    <property type="taxonomic scope" value="Eukaryota"/>
</dbReference>
<evidence type="ECO:0000256" key="1">
    <source>
        <dbReference type="SAM" id="MobiDB-lite"/>
    </source>
</evidence>